<comment type="catalytic activity">
    <reaction evidence="4">
        <text>2 GTP = 3',3'-c-di-GMP + 2 diphosphate</text>
        <dbReference type="Rhea" id="RHEA:24898"/>
        <dbReference type="ChEBI" id="CHEBI:33019"/>
        <dbReference type="ChEBI" id="CHEBI:37565"/>
        <dbReference type="ChEBI" id="CHEBI:58805"/>
        <dbReference type="EC" id="2.7.7.65"/>
    </reaction>
</comment>
<dbReference type="InterPro" id="IPR029787">
    <property type="entry name" value="Nucleotide_cyclase"/>
</dbReference>
<dbReference type="GO" id="GO:1902201">
    <property type="term" value="P:negative regulation of bacterial-type flagellum-dependent cell motility"/>
    <property type="evidence" value="ECO:0007669"/>
    <property type="project" value="TreeGrafter"/>
</dbReference>
<keyword evidence="5" id="KW-0472">Membrane</keyword>
<sequence length="627" mass="70397">MLLLGATPGRAAAENDALIDSRNAPGLLVGQPQFALGRLDANFDQARMDWGWQPMRVPNLGRPPAGAWMRFSVHNHHASTTNWHLVLKWPVLDRVTARVYYPLQNRWSEPMVAGDTLPVSQRPVIDHNLVFPLSLQPGEQAMVYLQLQASELMVLPMELVDEAGFIEGKVLDTALFSLFFGGMIVIVLYNLSLMLFTRDLSYLLYVFYLLSAMFYIATMSGFGQLVLWPSAPPFSARFYTLSATLCFLTPLLFVVRFLQIRQYGGWVWHITRVLGCYWVMVLLAVLLVPTQAHWLFMEYVALPYCLISLAVTLTLWARGNVSARLFSIAWIALLGFTVIHLLALWGYMPLNRLTLHGQLIGMFIEFVLLSMALAERINLERNQRIGAQQLALETSRSLAAEREQHLQAKQQALLIQQRANEELETRVVARTRALEEVRHGLELANAELLRLSSTDPLTQLANRRQFDQLLEDEVHRGRRSGTAVTVLLGDIDYFKRVNDTYGHPFGDECLRRVAAVLKQHCQRAGDVAARYGGEEFVITLPATNGPQAALLAERMRQDVEDLELECDGQRVTLTISFGVATLDPSATVTPLELLSAADDALYEAKRRGRNCIVEASSLLSDGSFRSA</sequence>
<organism evidence="7 8">
    <name type="scientific">Stutzerimonas stutzeri</name>
    <name type="common">Pseudomonas stutzeri</name>
    <dbReference type="NCBI Taxonomy" id="316"/>
    <lineage>
        <taxon>Bacteria</taxon>
        <taxon>Pseudomonadati</taxon>
        <taxon>Pseudomonadota</taxon>
        <taxon>Gammaproteobacteria</taxon>
        <taxon>Pseudomonadales</taxon>
        <taxon>Pseudomonadaceae</taxon>
        <taxon>Stutzerimonas</taxon>
    </lineage>
</organism>
<dbReference type="GO" id="GO:0052621">
    <property type="term" value="F:diguanylate cyclase activity"/>
    <property type="evidence" value="ECO:0007669"/>
    <property type="project" value="UniProtKB-EC"/>
</dbReference>
<dbReference type="EC" id="2.7.7.65" evidence="3"/>
<dbReference type="PROSITE" id="PS50887">
    <property type="entry name" value="GGDEF"/>
    <property type="match status" value="1"/>
</dbReference>
<dbReference type="InterPro" id="IPR011623">
    <property type="entry name" value="7TMR_DISM_rcpt_extracell_dom1"/>
</dbReference>
<evidence type="ECO:0000313" key="8">
    <source>
        <dbReference type="Proteomes" id="UP000235925"/>
    </source>
</evidence>
<dbReference type="SUPFAM" id="SSF55073">
    <property type="entry name" value="Nucleotide cyclase"/>
    <property type="match status" value="1"/>
</dbReference>
<dbReference type="FunFam" id="3.30.70.270:FF:000001">
    <property type="entry name" value="Diguanylate cyclase domain protein"/>
    <property type="match status" value="1"/>
</dbReference>
<keyword evidence="5" id="KW-1133">Transmembrane helix</keyword>
<dbReference type="Gene3D" id="3.30.70.270">
    <property type="match status" value="1"/>
</dbReference>
<dbReference type="GO" id="GO:0043709">
    <property type="term" value="P:cell adhesion involved in single-species biofilm formation"/>
    <property type="evidence" value="ECO:0007669"/>
    <property type="project" value="TreeGrafter"/>
</dbReference>
<feature type="transmembrane region" description="Helical" evidence="5">
    <location>
        <begin position="328"/>
        <end position="347"/>
    </location>
</feature>
<dbReference type="Proteomes" id="UP000235925">
    <property type="component" value="Unassembled WGS sequence"/>
</dbReference>
<comment type="subcellular location">
    <subcellularLocation>
        <location evidence="2">Cell inner membrane</location>
    </subcellularLocation>
</comment>
<feature type="transmembrane region" description="Helical" evidence="5">
    <location>
        <begin position="294"/>
        <end position="316"/>
    </location>
</feature>
<reference evidence="7 8" key="1">
    <citation type="submission" date="2018-01" db="EMBL/GenBank/DDBJ databases">
        <title>Denitrification phenotypes of diverse strains of Pseudomonas stutzeri.</title>
        <authorList>
            <person name="Milligan D.A."/>
            <person name="Bergaust L."/>
            <person name="Bakken L.R."/>
            <person name="Frostegard A."/>
        </authorList>
    </citation>
    <scope>NUCLEOTIDE SEQUENCE [LARGE SCALE GENOMIC DNA]</scope>
    <source>
        <strain evidence="7 8">KC</strain>
    </source>
</reference>
<dbReference type="AlphaFoldDB" id="A0A2N8S5H2"/>
<protein>
    <recommendedName>
        <fullName evidence="3">diguanylate cyclase</fullName>
        <ecNumber evidence="3">2.7.7.65</ecNumber>
    </recommendedName>
</protein>
<evidence type="ECO:0000256" key="1">
    <source>
        <dbReference type="ARBA" id="ARBA00001946"/>
    </source>
</evidence>
<evidence type="ECO:0000256" key="5">
    <source>
        <dbReference type="SAM" id="Phobius"/>
    </source>
</evidence>
<feature type="transmembrane region" description="Helical" evidence="5">
    <location>
        <begin position="270"/>
        <end position="288"/>
    </location>
</feature>
<dbReference type="InterPro" id="IPR043128">
    <property type="entry name" value="Rev_trsase/Diguanyl_cyclase"/>
</dbReference>
<dbReference type="GO" id="GO:0005886">
    <property type="term" value="C:plasma membrane"/>
    <property type="evidence" value="ECO:0007669"/>
    <property type="project" value="UniProtKB-SubCell"/>
</dbReference>
<gene>
    <name evidence="7" type="ORF">CXK92_04995</name>
</gene>
<feature type="transmembrane region" description="Helical" evidence="5">
    <location>
        <begin position="353"/>
        <end position="374"/>
    </location>
</feature>
<dbReference type="Pfam" id="PF00990">
    <property type="entry name" value="GGDEF"/>
    <property type="match status" value="1"/>
</dbReference>
<feature type="transmembrane region" description="Helical" evidence="5">
    <location>
        <begin position="238"/>
        <end position="258"/>
    </location>
</feature>
<dbReference type="Gene3D" id="2.60.40.2380">
    <property type="match status" value="1"/>
</dbReference>
<evidence type="ECO:0000256" key="3">
    <source>
        <dbReference type="ARBA" id="ARBA00012528"/>
    </source>
</evidence>
<evidence type="ECO:0000256" key="2">
    <source>
        <dbReference type="ARBA" id="ARBA00004533"/>
    </source>
</evidence>
<dbReference type="Pfam" id="PF07696">
    <property type="entry name" value="7TMR-DISMED2"/>
    <property type="match status" value="1"/>
</dbReference>
<evidence type="ECO:0000256" key="4">
    <source>
        <dbReference type="ARBA" id="ARBA00034247"/>
    </source>
</evidence>
<evidence type="ECO:0000259" key="6">
    <source>
        <dbReference type="PROSITE" id="PS50887"/>
    </source>
</evidence>
<dbReference type="PANTHER" id="PTHR45138:SF9">
    <property type="entry name" value="DIGUANYLATE CYCLASE DGCM-RELATED"/>
    <property type="match status" value="1"/>
</dbReference>
<comment type="caution">
    <text evidence="7">The sequence shown here is derived from an EMBL/GenBank/DDBJ whole genome shotgun (WGS) entry which is preliminary data.</text>
</comment>
<dbReference type="Pfam" id="PF07695">
    <property type="entry name" value="7TMR-DISM_7TM"/>
    <property type="match status" value="1"/>
</dbReference>
<dbReference type="CDD" id="cd01949">
    <property type="entry name" value="GGDEF"/>
    <property type="match status" value="1"/>
</dbReference>
<dbReference type="EMBL" id="POUN01000002">
    <property type="protein sequence ID" value="PNF81859.1"/>
    <property type="molecule type" value="Genomic_DNA"/>
</dbReference>
<accession>A0A2N8S5H2</accession>
<dbReference type="InterPro" id="IPR000160">
    <property type="entry name" value="GGDEF_dom"/>
</dbReference>
<keyword evidence="5" id="KW-0812">Transmembrane</keyword>
<dbReference type="OrthoDB" id="9803824at2"/>
<dbReference type="SMART" id="SM00267">
    <property type="entry name" value="GGDEF"/>
    <property type="match status" value="1"/>
</dbReference>
<feature type="domain" description="GGDEF" evidence="6">
    <location>
        <begin position="482"/>
        <end position="617"/>
    </location>
</feature>
<dbReference type="InterPro" id="IPR050469">
    <property type="entry name" value="Diguanylate_Cyclase"/>
</dbReference>
<dbReference type="NCBIfam" id="TIGR00254">
    <property type="entry name" value="GGDEF"/>
    <property type="match status" value="1"/>
</dbReference>
<evidence type="ECO:0000313" key="7">
    <source>
        <dbReference type="EMBL" id="PNF81859.1"/>
    </source>
</evidence>
<feature type="transmembrane region" description="Helical" evidence="5">
    <location>
        <begin position="174"/>
        <end position="196"/>
    </location>
</feature>
<feature type="transmembrane region" description="Helical" evidence="5">
    <location>
        <begin position="203"/>
        <end position="226"/>
    </location>
</feature>
<comment type="cofactor">
    <cofactor evidence="1">
        <name>Mg(2+)</name>
        <dbReference type="ChEBI" id="CHEBI:18420"/>
    </cofactor>
</comment>
<dbReference type="InterPro" id="IPR011622">
    <property type="entry name" value="7TMR_DISM_rcpt_extracell_dom2"/>
</dbReference>
<dbReference type="PANTHER" id="PTHR45138">
    <property type="entry name" value="REGULATORY COMPONENTS OF SENSORY TRANSDUCTION SYSTEM"/>
    <property type="match status" value="1"/>
</dbReference>
<name>A0A2N8S5H2_STUST</name>
<proteinExistence type="predicted"/>